<sequence length="103" mass="11758">MNKVLVLSKGTGQAKSFERVMVEHTEKNSLDIEWIFSNQSEMGQYVDKGDINVVIISPEMMLVEAKIKEELDAKNIPYVVLKPVDFGLKRVDKILPLLEPHFN</sequence>
<dbReference type="RefSeq" id="WP_039314312.1">
    <property type="nucleotide sequence ID" value="NZ_CP006905.1"/>
</dbReference>
<keyword evidence="3" id="KW-1185">Reference proteome</keyword>
<dbReference type="AlphaFoldDB" id="A0A0A7FZ15"/>
<dbReference type="GO" id="GO:0009401">
    <property type="term" value="P:phosphoenolpyruvate-dependent sugar phosphotransferase system"/>
    <property type="evidence" value="ECO:0007669"/>
    <property type="project" value="InterPro"/>
</dbReference>
<proteinExistence type="predicted"/>
<name>A0A0A7FZ15_9CLOT</name>
<dbReference type="Gene3D" id="3.40.50.2300">
    <property type="match status" value="1"/>
</dbReference>
<dbReference type="GO" id="GO:0008982">
    <property type="term" value="F:protein-N(PI)-phosphohistidine-sugar phosphotransferase activity"/>
    <property type="evidence" value="ECO:0007669"/>
    <property type="project" value="InterPro"/>
</dbReference>
<evidence type="ECO:0000313" key="3">
    <source>
        <dbReference type="Proteomes" id="UP000030635"/>
    </source>
</evidence>
<dbReference type="eggNOG" id="ENOG5032KUT">
    <property type="taxonomic scope" value="Bacteria"/>
</dbReference>
<dbReference type="HOGENOM" id="CLU_2258786_0_0_9"/>
<dbReference type="InterPro" id="IPR036095">
    <property type="entry name" value="PTS_EIIB-like_sf"/>
</dbReference>
<accession>A0A0A7FZ15</accession>
<reference evidence="2 3" key="1">
    <citation type="journal article" date="2015" name="Infect. Genet. Evol.">
        <title>Genomic sequences of six botulinum neurotoxin-producing strains representing three clostridial species illustrate the mobility and diversity of botulinum neurotoxin genes.</title>
        <authorList>
            <person name="Smith T.J."/>
            <person name="Hill K.K."/>
            <person name="Xie G."/>
            <person name="Foley B.T."/>
            <person name="Williamson C.H."/>
            <person name="Foster J.T."/>
            <person name="Johnson S.L."/>
            <person name="Chertkov O."/>
            <person name="Teshima H."/>
            <person name="Gibbons H.S."/>
            <person name="Johnsky L.A."/>
            <person name="Karavis M.A."/>
            <person name="Smith L.A."/>
        </authorList>
    </citation>
    <scope>NUCLEOTIDE SEQUENCE [LARGE SCALE GENOMIC DNA]</scope>
    <source>
        <strain evidence="2">Sullivan</strain>
    </source>
</reference>
<dbReference type="EMBL" id="CP006905">
    <property type="protein sequence ID" value="AIY84200.1"/>
    <property type="molecule type" value="Genomic_DNA"/>
</dbReference>
<organism evidence="2 3">
    <name type="scientific">Clostridium baratii str. Sullivan</name>
    <dbReference type="NCBI Taxonomy" id="1415775"/>
    <lineage>
        <taxon>Bacteria</taxon>
        <taxon>Bacillati</taxon>
        <taxon>Bacillota</taxon>
        <taxon>Clostridia</taxon>
        <taxon>Eubacteriales</taxon>
        <taxon>Clostridiaceae</taxon>
        <taxon>Clostridium</taxon>
    </lineage>
</organism>
<keyword evidence="1" id="KW-0808">Transferase</keyword>
<protein>
    <submittedName>
        <fullName evidence="2">Uncharacterized protein</fullName>
    </submittedName>
</protein>
<dbReference type="SUPFAM" id="SSF52794">
    <property type="entry name" value="PTS system IIB component-like"/>
    <property type="match status" value="1"/>
</dbReference>
<evidence type="ECO:0000256" key="1">
    <source>
        <dbReference type="ARBA" id="ARBA00022679"/>
    </source>
</evidence>
<gene>
    <name evidence="2" type="ORF">U729_1988</name>
</gene>
<dbReference type="Proteomes" id="UP000030635">
    <property type="component" value="Chromosome"/>
</dbReference>
<evidence type="ECO:0000313" key="2">
    <source>
        <dbReference type="EMBL" id="AIY84200.1"/>
    </source>
</evidence>
<dbReference type="KEGG" id="cbv:U729_1988"/>
<dbReference type="OrthoDB" id="1922035at2"/>